<feature type="DNA-binding region" description="H-T-H motif" evidence="4">
    <location>
        <begin position="54"/>
        <end position="73"/>
    </location>
</feature>
<proteinExistence type="predicted"/>
<dbReference type="SUPFAM" id="SSF46689">
    <property type="entry name" value="Homeodomain-like"/>
    <property type="match status" value="1"/>
</dbReference>
<dbReference type="AlphaFoldDB" id="D3FDA9"/>
<keyword evidence="1" id="KW-0805">Transcription regulation</keyword>
<evidence type="ECO:0000259" key="5">
    <source>
        <dbReference type="PROSITE" id="PS50977"/>
    </source>
</evidence>
<gene>
    <name evidence="6" type="ordered locus">Cwoe_5092</name>
</gene>
<reference evidence="7" key="2">
    <citation type="submission" date="2010-01" db="EMBL/GenBank/DDBJ databases">
        <title>The complete genome of Conexibacter woesei DSM 14684.</title>
        <authorList>
            <consortium name="US DOE Joint Genome Institute (JGI-PGF)"/>
            <person name="Lucas S."/>
            <person name="Copeland A."/>
            <person name="Lapidus A."/>
            <person name="Glavina del Rio T."/>
            <person name="Dalin E."/>
            <person name="Tice H."/>
            <person name="Bruce D."/>
            <person name="Goodwin L."/>
            <person name="Pitluck S."/>
            <person name="Kyrpides N."/>
            <person name="Mavromatis K."/>
            <person name="Ivanova N."/>
            <person name="Mikhailova N."/>
            <person name="Chertkov O."/>
            <person name="Brettin T."/>
            <person name="Detter J.C."/>
            <person name="Han C."/>
            <person name="Larimer F."/>
            <person name="Land M."/>
            <person name="Hauser L."/>
            <person name="Markowitz V."/>
            <person name="Cheng J.-F."/>
            <person name="Hugenholtz P."/>
            <person name="Woyke T."/>
            <person name="Wu D."/>
            <person name="Pukall R."/>
            <person name="Steenblock K."/>
            <person name="Schneider S."/>
            <person name="Klenk H.-P."/>
            <person name="Eisen J.A."/>
        </authorList>
    </citation>
    <scope>NUCLEOTIDE SEQUENCE [LARGE SCALE GENOMIC DNA]</scope>
    <source>
        <strain evidence="7">DSM 14684 / CIP 108061 / JCM 11494 / NBRC 100937 / ID131577</strain>
    </source>
</reference>
<accession>D3FDA9</accession>
<dbReference type="HOGENOM" id="CLU_069356_38_2_11"/>
<protein>
    <submittedName>
        <fullName evidence="6">Transcriptional regulator, TetR family</fullName>
    </submittedName>
</protein>
<dbReference type="GO" id="GO:0003700">
    <property type="term" value="F:DNA-binding transcription factor activity"/>
    <property type="evidence" value="ECO:0007669"/>
    <property type="project" value="TreeGrafter"/>
</dbReference>
<name>D3FDA9_CONWI</name>
<dbReference type="GO" id="GO:0000976">
    <property type="term" value="F:transcription cis-regulatory region binding"/>
    <property type="evidence" value="ECO:0007669"/>
    <property type="project" value="TreeGrafter"/>
</dbReference>
<evidence type="ECO:0000313" key="6">
    <source>
        <dbReference type="EMBL" id="ADB53501.1"/>
    </source>
</evidence>
<evidence type="ECO:0000256" key="4">
    <source>
        <dbReference type="PROSITE-ProRule" id="PRU00335"/>
    </source>
</evidence>
<dbReference type="PANTHER" id="PTHR30055:SF234">
    <property type="entry name" value="HTH-TYPE TRANSCRIPTIONAL REGULATOR BETI"/>
    <property type="match status" value="1"/>
</dbReference>
<dbReference type="InterPro" id="IPR001647">
    <property type="entry name" value="HTH_TetR"/>
</dbReference>
<dbReference type="Gene3D" id="1.10.357.10">
    <property type="entry name" value="Tetracycline Repressor, domain 2"/>
    <property type="match status" value="1"/>
</dbReference>
<dbReference type="Proteomes" id="UP000008229">
    <property type="component" value="Chromosome"/>
</dbReference>
<reference evidence="6 7" key="1">
    <citation type="journal article" date="2010" name="Stand. Genomic Sci.">
        <title>Complete genome sequence of Conexibacter woesei type strain (ID131577).</title>
        <authorList>
            <person name="Pukall R."/>
            <person name="Lapidus A."/>
            <person name="Glavina Del Rio T."/>
            <person name="Copeland A."/>
            <person name="Tice H."/>
            <person name="Cheng J.-F."/>
            <person name="Lucas S."/>
            <person name="Chen F."/>
            <person name="Nolan M."/>
            <person name="Bruce D."/>
            <person name="Goodwin L."/>
            <person name="Pitluck S."/>
            <person name="Mavromatis K."/>
            <person name="Ivanova N."/>
            <person name="Ovchinnikova G."/>
            <person name="Pati A."/>
            <person name="Chen A."/>
            <person name="Palaniappan K."/>
            <person name="Land M."/>
            <person name="Hauser L."/>
            <person name="Chang Y.-J."/>
            <person name="Jeffries C.D."/>
            <person name="Chain P."/>
            <person name="Meincke L."/>
            <person name="Sims D."/>
            <person name="Brettin T."/>
            <person name="Detter J.C."/>
            <person name="Rohde M."/>
            <person name="Goeker M."/>
            <person name="Bristow J."/>
            <person name="Eisen J.A."/>
            <person name="Markowitz V."/>
            <person name="Kyrpides N.C."/>
            <person name="Klenk H.-P."/>
            <person name="Hugenholtz P."/>
        </authorList>
    </citation>
    <scope>NUCLEOTIDE SEQUENCE [LARGE SCALE GENOMIC DNA]</scope>
    <source>
        <strain evidence="7">DSM 14684 / CIP 108061 / JCM 11494 / NBRC 100937 / ID131577</strain>
    </source>
</reference>
<dbReference type="Pfam" id="PF00440">
    <property type="entry name" value="TetR_N"/>
    <property type="match status" value="1"/>
</dbReference>
<dbReference type="PROSITE" id="PS50977">
    <property type="entry name" value="HTH_TETR_2"/>
    <property type="match status" value="1"/>
</dbReference>
<evidence type="ECO:0000256" key="1">
    <source>
        <dbReference type="ARBA" id="ARBA00023015"/>
    </source>
</evidence>
<dbReference type="InterPro" id="IPR009057">
    <property type="entry name" value="Homeodomain-like_sf"/>
</dbReference>
<keyword evidence="2 4" id="KW-0238">DNA-binding</keyword>
<feature type="domain" description="HTH tetR-type" evidence="5">
    <location>
        <begin position="33"/>
        <end position="91"/>
    </location>
</feature>
<evidence type="ECO:0000256" key="2">
    <source>
        <dbReference type="ARBA" id="ARBA00023125"/>
    </source>
</evidence>
<dbReference type="STRING" id="469383.Cwoe_5092"/>
<dbReference type="InterPro" id="IPR050109">
    <property type="entry name" value="HTH-type_TetR-like_transc_reg"/>
</dbReference>
<dbReference type="EMBL" id="CP001854">
    <property type="protein sequence ID" value="ADB53501.1"/>
    <property type="molecule type" value="Genomic_DNA"/>
</dbReference>
<evidence type="ECO:0000313" key="7">
    <source>
        <dbReference type="Proteomes" id="UP000008229"/>
    </source>
</evidence>
<organism evidence="6 7">
    <name type="scientific">Conexibacter woesei (strain DSM 14684 / CCUG 47730 / CIP 108061 / JCM 11494 / NBRC 100937 / ID131577)</name>
    <dbReference type="NCBI Taxonomy" id="469383"/>
    <lineage>
        <taxon>Bacteria</taxon>
        <taxon>Bacillati</taxon>
        <taxon>Actinomycetota</taxon>
        <taxon>Thermoleophilia</taxon>
        <taxon>Solirubrobacterales</taxon>
        <taxon>Conexibacteraceae</taxon>
        <taxon>Conexibacter</taxon>
    </lineage>
</organism>
<keyword evidence="3" id="KW-0804">Transcription</keyword>
<dbReference type="KEGG" id="cwo:Cwoe_5092"/>
<evidence type="ECO:0000256" key="3">
    <source>
        <dbReference type="ARBA" id="ARBA00023163"/>
    </source>
</evidence>
<keyword evidence="7" id="KW-1185">Reference proteome</keyword>
<dbReference type="PANTHER" id="PTHR30055">
    <property type="entry name" value="HTH-TYPE TRANSCRIPTIONAL REGULATOR RUTR"/>
    <property type="match status" value="1"/>
</dbReference>
<sequence length="209" mass="23072" precursor="true">MFHFGKCVVLTWACFCTFPGMSPGARSRTAVQARTRRAILDAAVRVLSRDFGAPLAEIAGAAGVGRTTLHRYFPERGDLLQAISADALERADLAIARARLEEGPALEALERLCQELFELGDVLMLLFNEPRLMEDPAWEEESDSDRAILAAIGRGHAEGTIDPEQPAAWIQLAMWSLLYTAWEHARVNEASKHDALSLCLRAFRRAIAV</sequence>
<dbReference type="eggNOG" id="COG1309">
    <property type="taxonomic scope" value="Bacteria"/>
</dbReference>